<gene>
    <name evidence="1" type="ORF">AK812_SmicGene24685</name>
</gene>
<keyword evidence="2" id="KW-1185">Reference proteome</keyword>
<accession>A0A1Q9DDW0</accession>
<dbReference type="AlphaFoldDB" id="A0A1Q9DDW0"/>
<sequence>MARWSLPAPSCLPEGHLVRGQREVNLQRTGPPYVVLAPRLRAEANTQVREYPAMDSPWVLALANKNERYPGQQVREYPAMDSPWVLALANKNERYEMDSLPAST</sequence>
<protein>
    <submittedName>
        <fullName evidence="1">Uncharacterized protein</fullName>
    </submittedName>
</protein>
<dbReference type="EMBL" id="LSRX01000582">
    <property type="protein sequence ID" value="OLP93406.1"/>
    <property type="molecule type" value="Genomic_DNA"/>
</dbReference>
<reference evidence="1 2" key="1">
    <citation type="submission" date="2016-02" db="EMBL/GenBank/DDBJ databases">
        <title>Genome analysis of coral dinoflagellate symbionts highlights evolutionary adaptations to a symbiotic lifestyle.</title>
        <authorList>
            <person name="Aranda M."/>
            <person name="Li Y."/>
            <person name="Liew Y.J."/>
            <person name="Baumgarten S."/>
            <person name="Simakov O."/>
            <person name="Wilson M."/>
            <person name="Piel J."/>
            <person name="Ashoor H."/>
            <person name="Bougouffa S."/>
            <person name="Bajic V.B."/>
            <person name="Ryu T."/>
            <person name="Ravasi T."/>
            <person name="Bayer T."/>
            <person name="Micklem G."/>
            <person name="Kim H."/>
            <person name="Bhak J."/>
            <person name="Lajeunesse T.C."/>
            <person name="Voolstra C.R."/>
        </authorList>
    </citation>
    <scope>NUCLEOTIDE SEQUENCE [LARGE SCALE GENOMIC DNA]</scope>
    <source>
        <strain evidence="1 2">CCMP2467</strain>
    </source>
</reference>
<evidence type="ECO:0000313" key="2">
    <source>
        <dbReference type="Proteomes" id="UP000186817"/>
    </source>
</evidence>
<proteinExistence type="predicted"/>
<comment type="caution">
    <text evidence="1">The sequence shown here is derived from an EMBL/GenBank/DDBJ whole genome shotgun (WGS) entry which is preliminary data.</text>
</comment>
<organism evidence="1 2">
    <name type="scientific">Symbiodinium microadriaticum</name>
    <name type="common">Dinoflagellate</name>
    <name type="synonym">Zooxanthella microadriatica</name>
    <dbReference type="NCBI Taxonomy" id="2951"/>
    <lineage>
        <taxon>Eukaryota</taxon>
        <taxon>Sar</taxon>
        <taxon>Alveolata</taxon>
        <taxon>Dinophyceae</taxon>
        <taxon>Suessiales</taxon>
        <taxon>Symbiodiniaceae</taxon>
        <taxon>Symbiodinium</taxon>
    </lineage>
</organism>
<dbReference type="Proteomes" id="UP000186817">
    <property type="component" value="Unassembled WGS sequence"/>
</dbReference>
<name>A0A1Q9DDW0_SYMMI</name>
<evidence type="ECO:0000313" key="1">
    <source>
        <dbReference type="EMBL" id="OLP93406.1"/>
    </source>
</evidence>